<comment type="caution">
    <text evidence="2">The sequence shown here is derived from an EMBL/GenBank/DDBJ whole genome shotgun (WGS) entry which is preliminary data.</text>
</comment>
<proteinExistence type="predicted"/>
<organism evidence="2 3">
    <name type="scientific">Panicum virgatum</name>
    <name type="common">Blackwell switchgrass</name>
    <dbReference type="NCBI Taxonomy" id="38727"/>
    <lineage>
        <taxon>Eukaryota</taxon>
        <taxon>Viridiplantae</taxon>
        <taxon>Streptophyta</taxon>
        <taxon>Embryophyta</taxon>
        <taxon>Tracheophyta</taxon>
        <taxon>Spermatophyta</taxon>
        <taxon>Magnoliopsida</taxon>
        <taxon>Liliopsida</taxon>
        <taxon>Poales</taxon>
        <taxon>Poaceae</taxon>
        <taxon>PACMAD clade</taxon>
        <taxon>Panicoideae</taxon>
        <taxon>Panicodae</taxon>
        <taxon>Paniceae</taxon>
        <taxon>Panicinae</taxon>
        <taxon>Panicum</taxon>
        <taxon>Panicum sect. Hiantes</taxon>
    </lineage>
</organism>
<evidence type="ECO:0000313" key="2">
    <source>
        <dbReference type="EMBL" id="KAG2654041.1"/>
    </source>
</evidence>
<keyword evidence="3" id="KW-1185">Reference proteome</keyword>
<dbReference type="AlphaFoldDB" id="A0A8T0WWT4"/>
<evidence type="ECO:0000313" key="3">
    <source>
        <dbReference type="Proteomes" id="UP000823388"/>
    </source>
</evidence>
<dbReference type="Pfam" id="PF03372">
    <property type="entry name" value="Exo_endo_phos"/>
    <property type="match status" value="1"/>
</dbReference>
<accession>A0A8T0WWT4</accession>
<gene>
    <name evidence="2" type="ORF">PVAP13_1NG539319</name>
</gene>
<name>A0A8T0WWT4_PANVG</name>
<dbReference type="InterPro" id="IPR036691">
    <property type="entry name" value="Endo/exonu/phosph_ase_sf"/>
</dbReference>
<dbReference type="PANTHER" id="PTHR33710">
    <property type="entry name" value="BNAC02G09200D PROTEIN"/>
    <property type="match status" value="1"/>
</dbReference>
<reference evidence="2" key="1">
    <citation type="submission" date="2020-05" db="EMBL/GenBank/DDBJ databases">
        <title>WGS assembly of Panicum virgatum.</title>
        <authorList>
            <person name="Lovell J.T."/>
            <person name="Jenkins J."/>
            <person name="Shu S."/>
            <person name="Juenger T.E."/>
            <person name="Schmutz J."/>
        </authorList>
    </citation>
    <scope>NUCLEOTIDE SEQUENCE</scope>
    <source>
        <strain evidence="2">AP13</strain>
    </source>
</reference>
<dbReference type="Gene3D" id="3.60.10.10">
    <property type="entry name" value="Endonuclease/exonuclease/phosphatase"/>
    <property type="match status" value="1"/>
</dbReference>
<dbReference type="InterPro" id="IPR005135">
    <property type="entry name" value="Endo/exonuclease/phosphatase"/>
</dbReference>
<sequence length="273" mass="31891">MWNCRRIKKKGVSSFIRNLISEHRFHFLGLQETMQQHIEESVLRKFDPLNNYLWKWTPSNGRSRGILVGVSVEHFDVGSFSEGEFMLQLHLWDKQMKVKWNLITVYGAAQDERKDAFLSELALFCSRNRDPFILGGDFNLVRFPSEKNKPMVVGRFSNCFNLIISAYELIHIHMANGKFTWSNNQSDPTLVRPDRFLASKDWEVYFPGSIISRLPMEVSDHNPLILCTDLNPPLRFRTFRFELSWLSHSDFKVKLSKFGCPPVMQILLLTESN</sequence>
<dbReference type="Proteomes" id="UP000823388">
    <property type="component" value="Chromosome 1N"/>
</dbReference>
<protein>
    <recommendedName>
        <fullName evidence="1">Endonuclease/exonuclease/phosphatase domain-containing protein</fullName>
    </recommendedName>
</protein>
<dbReference type="GO" id="GO:0003824">
    <property type="term" value="F:catalytic activity"/>
    <property type="evidence" value="ECO:0007669"/>
    <property type="project" value="InterPro"/>
</dbReference>
<dbReference type="EMBL" id="CM029038">
    <property type="protein sequence ID" value="KAG2654041.1"/>
    <property type="molecule type" value="Genomic_DNA"/>
</dbReference>
<feature type="domain" description="Endonuclease/exonuclease/phosphatase" evidence="1">
    <location>
        <begin position="2"/>
        <end position="221"/>
    </location>
</feature>
<evidence type="ECO:0000259" key="1">
    <source>
        <dbReference type="Pfam" id="PF03372"/>
    </source>
</evidence>
<dbReference type="PANTHER" id="PTHR33710:SF72">
    <property type="entry name" value="OS04G0204200 PROTEIN"/>
    <property type="match status" value="1"/>
</dbReference>
<dbReference type="SUPFAM" id="SSF56219">
    <property type="entry name" value="DNase I-like"/>
    <property type="match status" value="1"/>
</dbReference>